<gene>
    <name evidence="2" type="ORF">IAC44_04370</name>
</gene>
<feature type="domain" description="GAF" evidence="1">
    <location>
        <begin position="17"/>
        <end position="150"/>
    </location>
</feature>
<proteinExistence type="predicted"/>
<dbReference type="EMBL" id="DVLY01000101">
    <property type="protein sequence ID" value="HIT98056.1"/>
    <property type="molecule type" value="Genomic_DNA"/>
</dbReference>
<accession>A0A9D1H9V3</accession>
<name>A0A9D1H9V3_9FLAO</name>
<dbReference type="SMART" id="SM00065">
    <property type="entry name" value="GAF"/>
    <property type="match status" value="1"/>
</dbReference>
<reference evidence="2" key="2">
    <citation type="journal article" date="2021" name="PeerJ">
        <title>Extensive microbial diversity within the chicken gut microbiome revealed by metagenomics and culture.</title>
        <authorList>
            <person name="Gilroy R."/>
            <person name="Ravi A."/>
            <person name="Getino M."/>
            <person name="Pursley I."/>
            <person name="Horton D.L."/>
            <person name="Alikhan N.F."/>
            <person name="Baker D."/>
            <person name="Gharbi K."/>
            <person name="Hall N."/>
            <person name="Watson M."/>
            <person name="Adriaenssens E.M."/>
            <person name="Foster-Nyarko E."/>
            <person name="Jarju S."/>
            <person name="Secka A."/>
            <person name="Antonio M."/>
            <person name="Oren A."/>
            <person name="Chaudhuri R.R."/>
            <person name="La Ragione R."/>
            <person name="Hildebrand F."/>
            <person name="Pallen M.J."/>
        </authorList>
    </citation>
    <scope>NUCLEOTIDE SEQUENCE</scope>
    <source>
        <strain evidence="2">1383</strain>
    </source>
</reference>
<dbReference type="Pfam" id="PF13185">
    <property type="entry name" value="GAF_2"/>
    <property type="match status" value="1"/>
</dbReference>
<dbReference type="AlphaFoldDB" id="A0A9D1H9V3"/>
<sequence>MNKRHALLFGEIKSAVDSDMDSDDVIRFVCQMLFDGVPHFDWVGVYRCVPERETLVLGPYSGEETEHEEIPYGSGVCGRVARSGQKIVVADVSAEENYIACSLQVRSEAVVPVVRAGQTVAVLDVDSFTLGGFSREDVELLEGVAEEIVPFI</sequence>
<dbReference type="InterPro" id="IPR029016">
    <property type="entry name" value="GAF-like_dom_sf"/>
</dbReference>
<organism evidence="2 3">
    <name type="scientific">Candidatus Merdimorpha stercoravium</name>
    <dbReference type="NCBI Taxonomy" id="2840863"/>
    <lineage>
        <taxon>Bacteria</taxon>
        <taxon>Pseudomonadati</taxon>
        <taxon>Bacteroidota</taxon>
        <taxon>Flavobacteriia</taxon>
        <taxon>Flavobacteriales</taxon>
        <taxon>Candidatus Merdimorpha</taxon>
    </lineage>
</organism>
<protein>
    <submittedName>
        <fullName evidence="2">GAF domain-containing protein</fullName>
    </submittedName>
</protein>
<comment type="caution">
    <text evidence="2">The sequence shown here is derived from an EMBL/GenBank/DDBJ whole genome shotgun (WGS) entry which is preliminary data.</text>
</comment>
<evidence type="ECO:0000259" key="1">
    <source>
        <dbReference type="SMART" id="SM00065"/>
    </source>
</evidence>
<evidence type="ECO:0000313" key="3">
    <source>
        <dbReference type="Proteomes" id="UP000824161"/>
    </source>
</evidence>
<dbReference type="SUPFAM" id="SSF55781">
    <property type="entry name" value="GAF domain-like"/>
    <property type="match status" value="1"/>
</dbReference>
<dbReference type="Proteomes" id="UP000824161">
    <property type="component" value="Unassembled WGS sequence"/>
</dbReference>
<reference evidence="2" key="1">
    <citation type="submission" date="2020-10" db="EMBL/GenBank/DDBJ databases">
        <authorList>
            <person name="Gilroy R."/>
        </authorList>
    </citation>
    <scope>NUCLEOTIDE SEQUENCE</scope>
    <source>
        <strain evidence="2">1383</strain>
    </source>
</reference>
<dbReference type="Gene3D" id="3.30.450.40">
    <property type="match status" value="1"/>
</dbReference>
<dbReference type="InterPro" id="IPR003018">
    <property type="entry name" value="GAF"/>
</dbReference>
<evidence type="ECO:0000313" key="2">
    <source>
        <dbReference type="EMBL" id="HIT98056.1"/>
    </source>
</evidence>